<sequence length="244" mass="28194">MNTIKKIIKSILGIGQKKQNRKNEPYDFDKNNPLGDGGERVDFTYSSSLDISILDMYQQNHIQRYLFAEKLISNNLVCGDFACGTGYGSVILSKNSKSVLGIDLNSKVIEEIKKRYQSITNVSFENKNLLEIEFENKFDAIISFETIEHFTEENIYKLLSLYNKALKDNGQLIISVPYLQEESENAKKLGFHLTFEINEDKISNWLRETGFIVEKNYYQNYKTHTIHETLDDKDFIICIAKKNG</sequence>
<dbReference type="SUPFAM" id="SSF53335">
    <property type="entry name" value="S-adenosyl-L-methionine-dependent methyltransferases"/>
    <property type="match status" value="1"/>
</dbReference>
<keyword evidence="4" id="KW-1185">Reference proteome</keyword>
<comment type="caution">
    <text evidence="3">The sequence shown here is derived from an EMBL/GenBank/DDBJ whole genome shotgun (WGS) entry which is preliminary data.</text>
</comment>
<accession>A0ABT3HUN6</accession>
<dbReference type="EMBL" id="JAPDHW010000002">
    <property type="protein sequence ID" value="MCW3167503.1"/>
    <property type="molecule type" value="Genomic_DNA"/>
</dbReference>
<dbReference type="Gene3D" id="3.40.50.150">
    <property type="entry name" value="Vaccinia Virus protein VP39"/>
    <property type="match status" value="1"/>
</dbReference>
<keyword evidence="1" id="KW-0808">Transferase</keyword>
<evidence type="ECO:0000313" key="3">
    <source>
        <dbReference type="EMBL" id="MCW3167503.1"/>
    </source>
</evidence>
<dbReference type="Proteomes" id="UP001163731">
    <property type="component" value="Unassembled WGS sequence"/>
</dbReference>
<dbReference type="InterPro" id="IPR029063">
    <property type="entry name" value="SAM-dependent_MTases_sf"/>
</dbReference>
<dbReference type="Pfam" id="PF13649">
    <property type="entry name" value="Methyltransf_25"/>
    <property type="match status" value="1"/>
</dbReference>
<dbReference type="RefSeq" id="WP_264748760.1">
    <property type="nucleotide sequence ID" value="NZ_JAPDHW010000002.1"/>
</dbReference>
<protein>
    <submittedName>
        <fullName evidence="3">Class I SAM-dependent methyltransferase</fullName>
    </submittedName>
</protein>
<organism evidence="3 4">
    <name type="scientific">Chryseobacterium kimseyorum</name>
    <dbReference type="NCBI Taxonomy" id="2984028"/>
    <lineage>
        <taxon>Bacteria</taxon>
        <taxon>Pseudomonadati</taxon>
        <taxon>Bacteroidota</taxon>
        <taxon>Flavobacteriia</taxon>
        <taxon>Flavobacteriales</taxon>
        <taxon>Weeksellaceae</taxon>
        <taxon>Chryseobacterium group</taxon>
        <taxon>Chryseobacterium</taxon>
    </lineage>
</organism>
<dbReference type="CDD" id="cd02440">
    <property type="entry name" value="AdoMet_MTases"/>
    <property type="match status" value="1"/>
</dbReference>
<keyword evidence="3" id="KW-0489">Methyltransferase</keyword>
<evidence type="ECO:0000313" key="4">
    <source>
        <dbReference type="Proteomes" id="UP001163731"/>
    </source>
</evidence>
<evidence type="ECO:0000259" key="2">
    <source>
        <dbReference type="Pfam" id="PF13649"/>
    </source>
</evidence>
<dbReference type="GO" id="GO:0032259">
    <property type="term" value="P:methylation"/>
    <property type="evidence" value="ECO:0007669"/>
    <property type="project" value="UniProtKB-KW"/>
</dbReference>
<name>A0ABT3HUN6_9FLAO</name>
<reference evidence="3" key="1">
    <citation type="submission" date="2022-10" db="EMBL/GenBank/DDBJ databases">
        <title>Chryseobacterium babae sp. nov. isolated from the gut of the beetle Oryctes rhinoceros, and Chryseobacterium kimseyorum sp. nov., isolated from a stick insect rearing cage.</title>
        <authorList>
            <person name="Shelomi M."/>
            <person name="Han C.-J."/>
            <person name="Chen W.-M."/>
            <person name="Chen H.-K."/>
            <person name="Liaw S.-J."/>
            <person name="Muhle E."/>
            <person name="Clermont D."/>
        </authorList>
    </citation>
    <scope>NUCLEOTIDE SEQUENCE</scope>
    <source>
        <strain evidence="3">09-1422</strain>
    </source>
</reference>
<evidence type="ECO:0000256" key="1">
    <source>
        <dbReference type="ARBA" id="ARBA00022679"/>
    </source>
</evidence>
<dbReference type="PANTHER" id="PTHR43861">
    <property type="entry name" value="TRANS-ACONITATE 2-METHYLTRANSFERASE-RELATED"/>
    <property type="match status" value="1"/>
</dbReference>
<dbReference type="GO" id="GO:0008168">
    <property type="term" value="F:methyltransferase activity"/>
    <property type="evidence" value="ECO:0007669"/>
    <property type="project" value="UniProtKB-KW"/>
</dbReference>
<dbReference type="InterPro" id="IPR041698">
    <property type="entry name" value="Methyltransf_25"/>
</dbReference>
<gene>
    <name evidence="3" type="ORF">OMO38_03095</name>
</gene>
<proteinExistence type="predicted"/>
<feature type="domain" description="Methyltransferase" evidence="2">
    <location>
        <begin position="80"/>
        <end position="170"/>
    </location>
</feature>